<comment type="caution">
    <text evidence="1">The sequence shown here is derived from an EMBL/GenBank/DDBJ whole genome shotgun (WGS) entry which is preliminary data.</text>
</comment>
<proteinExistence type="predicted"/>
<evidence type="ECO:0000313" key="1">
    <source>
        <dbReference type="EMBL" id="KAG0410757.1"/>
    </source>
</evidence>
<feature type="non-terminal residue" evidence="1">
    <location>
        <position position="1"/>
    </location>
</feature>
<reference evidence="1 2" key="1">
    <citation type="journal article" date="2020" name="Cell">
        <title>Large-Scale Comparative Analyses of Tick Genomes Elucidate Their Genetic Diversity and Vector Capacities.</title>
        <authorList>
            <consortium name="Tick Genome and Microbiome Consortium (TIGMIC)"/>
            <person name="Jia N."/>
            <person name="Wang J."/>
            <person name="Shi W."/>
            <person name="Du L."/>
            <person name="Sun Y."/>
            <person name="Zhan W."/>
            <person name="Jiang J.F."/>
            <person name="Wang Q."/>
            <person name="Zhang B."/>
            <person name="Ji P."/>
            <person name="Bell-Sakyi L."/>
            <person name="Cui X.M."/>
            <person name="Yuan T.T."/>
            <person name="Jiang B.G."/>
            <person name="Yang W.F."/>
            <person name="Lam T.T."/>
            <person name="Chang Q.C."/>
            <person name="Ding S.J."/>
            <person name="Wang X.J."/>
            <person name="Zhu J.G."/>
            <person name="Ruan X.D."/>
            <person name="Zhao L."/>
            <person name="Wei J.T."/>
            <person name="Ye R.Z."/>
            <person name="Que T.C."/>
            <person name="Du C.H."/>
            <person name="Zhou Y.H."/>
            <person name="Cheng J.X."/>
            <person name="Dai P.F."/>
            <person name="Guo W.B."/>
            <person name="Han X.H."/>
            <person name="Huang E.J."/>
            <person name="Li L.F."/>
            <person name="Wei W."/>
            <person name="Gao Y.C."/>
            <person name="Liu J.Z."/>
            <person name="Shao H.Z."/>
            <person name="Wang X."/>
            <person name="Wang C.C."/>
            <person name="Yang T.C."/>
            <person name="Huo Q.B."/>
            <person name="Li W."/>
            <person name="Chen H.Y."/>
            <person name="Chen S.E."/>
            <person name="Zhou L.G."/>
            <person name="Ni X.B."/>
            <person name="Tian J.H."/>
            <person name="Sheng Y."/>
            <person name="Liu T."/>
            <person name="Pan Y.S."/>
            <person name="Xia L.Y."/>
            <person name="Li J."/>
            <person name="Zhao F."/>
            <person name="Cao W.C."/>
        </authorList>
    </citation>
    <scope>NUCLEOTIDE SEQUENCE [LARGE SCALE GENOMIC DNA]</scope>
    <source>
        <strain evidence="1">Iper-2018</strain>
    </source>
</reference>
<sequence length="234" mass="24149">DPNDKTPNKSSGNSNHSSKSGSDSGGCMSPPDSSVVKGGDRKPSPPPAPLHLHLGNLPGSPATPTSDISLHHHHSMNGLFGSELKTSTSTPVLSHPSSSLSGDPSSVLPGTTSGFRLGHPLVSAAALTDLSLMTISCGDSRGIRLVPALSFAAGATAPLDDVPDKRLQGRVHVLHVRGSLGPSPRFERRAPCLKSARTAAALSVRLREAMCVCVFVKEVGRQSQKLGSPSAVPR</sequence>
<protein>
    <submittedName>
        <fullName evidence="1">Uncharacterized protein</fullName>
    </submittedName>
</protein>
<evidence type="ECO:0000313" key="2">
    <source>
        <dbReference type="Proteomes" id="UP000805193"/>
    </source>
</evidence>
<name>A0AC60NUI6_IXOPE</name>
<organism evidence="1 2">
    <name type="scientific">Ixodes persulcatus</name>
    <name type="common">Taiga tick</name>
    <dbReference type="NCBI Taxonomy" id="34615"/>
    <lineage>
        <taxon>Eukaryota</taxon>
        <taxon>Metazoa</taxon>
        <taxon>Ecdysozoa</taxon>
        <taxon>Arthropoda</taxon>
        <taxon>Chelicerata</taxon>
        <taxon>Arachnida</taxon>
        <taxon>Acari</taxon>
        <taxon>Parasitiformes</taxon>
        <taxon>Ixodida</taxon>
        <taxon>Ixodoidea</taxon>
        <taxon>Ixodidae</taxon>
        <taxon>Ixodinae</taxon>
        <taxon>Ixodes</taxon>
    </lineage>
</organism>
<dbReference type="Proteomes" id="UP000805193">
    <property type="component" value="Unassembled WGS sequence"/>
</dbReference>
<keyword evidence="2" id="KW-1185">Reference proteome</keyword>
<gene>
    <name evidence="1" type="ORF">HPB47_012120</name>
</gene>
<dbReference type="EMBL" id="JABSTQ010011492">
    <property type="protein sequence ID" value="KAG0410757.1"/>
    <property type="molecule type" value="Genomic_DNA"/>
</dbReference>
<accession>A0AC60NUI6</accession>